<evidence type="ECO:0000313" key="1">
    <source>
        <dbReference type="EMBL" id="EWZ52315.1"/>
    </source>
</evidence>
<organism evidence="1">
    <name type="scientific">Fusarium oxysporum Fo47</name>
    <dbReference type="NCBI Taxonomy" id="660027"/>
    <lineage>
        <taxon>Eukaryota</taxon>
        <taxon>Fungi</taxon>
        <taxon>Dikarya</taxon>
        <taxon>Ascomycota</taxon>
        <taxon>Pezizomycotina</taxon>
        <taxon>Sordariomycetes</taxon>
        <taxon>Hypocreomycetidae</taxon>
        <taxon>Hypocreales</taxon>
        <taxon>Nectriaceae</taxon>
        <taxon>Fusarium</taxon>
        <taxon>Fusarium oxysporum species complex</taxon>
    </lineage>
</organism>
<dbReference type="Proteomes" id="UP000030766">
    <property type="component" value="Unassembled WGS sequence"/>
</dbReference>
<proteinExistence type="predicted"/>
<dbReference type="AlphaFoldDB" id="W9LDB4"/>
<dbReference type="HOGENOM" id="CLU_1948928_0_0_1"/>
<reference evidence="1" key="2">
    <citation type="submission" date="2012-06" db="EMBL/GenBank/DDBJ databases">
        <title>Annotation of the Genome Sequence of Fusarium oxysporum Fo47.</title>
        <authorList>
            <consortium name="The Broad Institute Genomics Platform"/>
            <person name="Ma L.-J."/>
            <person name="Corby-Kistler H."/>
            <person name="Broz K."/>
            <person name="Gale L.R."/>
            <person name="Jonkers W."/>
            <person name="O'Donnell K."/>
            <person name="Ploetz R."/>
            <person name="Steinberg C."/>
            <person name="Schwartz D.C."/>
            <person name="VanEtten H."/>
            <person name="Zhou S."/>
            <person name="Young S.K."/>
            <person name="Zeng Q."/>
            <person name="Gargeya S."/>
            <person name="Fitzgerald M."/>
            <person name="Abouelleil A."/>
            <person name="Alvarado L."/>
            <person name="Chapman S.B."/>
            <person name="Gainer-Dewar J."/>
            <person name="Goldberg J."/>
            <person name="Griggs A."/>
            <person name="Gujja S."/>
            <person name="Hansen M."/>
            <person name="Howarth C."/>
            <person name="Imamovic A."/>
            <person name="Ireland A."/>
            <person name="Larimer J."/>
            <person name="McCowan C."/>
            <person name="Murphy C."/>
            <person name="Pearson M."/>
            <person name="Poon T.W."/>
            <person name="Priest M."/>
            <person name="Roberts A."/>
            <person name="Saif S."/>
            <person name="Shea T."/>
            <person name="Sykes S."/>
            <person name="Wortman J."/>
            <person name="Nusbaum C."/>
            <person name="Birren B."/>
        </authorList>
    </citation>
    <scope>NUCLEOTIDE SEQUENCE</scope>
    <source>
        <strain evidence="1">Fo47</strain>
    </source>
</reference>
<protein>
    <submittedName>
        <fullName evidence="1">Uncharacterized protein</fullName>
    </submittedName>
</protein>
<reference evidence="1" key="1">
    <citation type="submission" date="2011-06" db="EMBL/GenBank/DDBJ databases">
        <title>The Genome Sequence of Fusarium oxysporum Fo47.</title>
        <authorList>
            <consortium name="The Broad Institute Genome Sequencing Platform"/>
            <person name="Ma L.-J."/>
            <person name="Gale L.R."/>
            <person name="Schwartz D.C."/>
            <person name="Zhou S."/>
            <person name="Corby-Kistler H."/>
            <person name="Young S.K."/>
            <person name="Zeng Q."/>
            <person name="Gargeya S."/>
            <person name="Fitzgerald M."/>
            <person name="Haas B."/>
            <person name="Abouelleil A."/>
            <person name="Alvarado L."/>
            <person name="Arachchi H.M."/>
            <person name="Berlin A."/>
            <person name="Brown A."/>
            <person name="Chapman S.B."/>
            <person name="Chen Z."/>
            <person name="Dunbar C."/>
            <person name="Freedman E."/>
            <person name="Gearin G."/>
            <person name="Gellesch M."/>
            <person name="Goldberg J."/>
            <person name="Griggs A."/>
            <person name="Gujja S."/>
            <person name="Heiman D."/>
            <person name="Howarth C."/>
            <person name="Larson L."/>
            <person name="Lui A."/>
            <person name="MacDonald P.J.P."/>
            <person name="Mehta T."/>
            <person name="Montmayeur A."/>
            <person name="Murphy C."/>
            <person name="Neiman D."/>
            <person name="Pearson M."/>
            <person name="Priest M."/>
            <person name="Roberts A."/>
            <person name="Saif S."/>
            <person name="Shea T."/>
            <person name="Shenoy N."/>
            <person name="Sisk P."/>
            <person name="Stolte C."/>
            <person name="Sykes S."/>
            <person name="Wortman J."/>
            <person name="Nusbaum C."/>
            <person name="Birren B."/>
        </authorList>
    </citation>
    <scope>NUCLEOTIDE SEQUENCE [LARGE SCALE GENOMIC DNA]</scope>
    <source>
        <strain evidence="1">Fo47</strain>
    </source>
</reference>
<gene>
    <name evidence="1" type="ORF">FOZG_02097</name>
</gene>
<dbReference type="VEuPathDB" id="FungiDB:FOZG_02097"/>
<accession>W9LDB4</accession>
<dbReference type="EMBL" id="JH717896">
    <property type="protein sequence ID" value="EWZ52315.1"/>
    <property type="molecule type" value="Genomic_DNA"/>
</dbReference>
<sequence>MYVLTCISTFVFLLLISRFFVVIRPGLDWVCFLFPLSLLFRLVFWSRAIWPGRGSFWGCFSCGRWSWSSRRSAYFAFPLVLYLVSPGGWSVVMTTVSHTKVGDSLHLLGMPFGETDLCCEHVPHSRTEI</sequence>
<name>W9LDB4_FUSOX</name>